<protein>
    <submittedName>
        <fullName evidence="15">Peptidase, M50 family</fullName>
        <ecNumber evidence="15">3.4.24.-</ecNumber>
    </submittedName>
</protein>
<dbReference type="InterPro" id="IPR052348">
    <property type="entry name" value="Metallopeptidase_M50B"/>
</dbReference>
<evidence type="ECO:0000256" key="1">
    <source>
        <dbReference type="ARBA" id="ARBA00001947"/>
    </source>
</evidence>
<evidence type="ECO:0000256" key="8">
    <source>
        <dbReference type="ARBA" id="ARBA00022801"/>
    </source>
</evidence>
<feature type="transmembrane region" description="Helical" evidence="13">
    <location>
        <begin position="170"/>
        <end position="192"/>
    </location>
</feature>
<keyword evidence="6 13" id="KW-0812">Transmembrane</keyword>
<dbReference type="InterPro" id="IPR008915">
    <property type="entry name" value="Peptidase_M50"/>
</dbReference>
<dbReference type="GeneID" id="78277715"/>
<feature type="transmembrane region" description="Helical" evidence="13">
    <location>
        <begin position="51"/>
        <end position="70"/>
    </location>
</feature>
<comment type="subcellular location">
    <subcellularLocation>
        <location evidence="2">Cell membrane</location>
        <topology evidence="2">Multi-pass membrane protein</topology>
    </subcellularLocation>
</comment>
<comment type="cofactor">
    <cofactor evidence="1">
        <name>Zn(2+)</name>
        <dbReference type="ChEBI" id="CHEBI:29105"/>
    </cofactor>
</comment>
<evidence type="ECO:0000313" key="16">
    <source>
        <dbReference type="Proteomes" id="UP000004736"/>
    </source>
</evidence>
<keyword evidence="8 15" id="KW-0378">Hydrolase</keyword>
<dbReference type="CDD" id="cd06158">
    <property type="entry name" value="S2P-M50_like_1"/>
    <property type="match status" value="1"/>
</dbReference>
<dbReference type="STRING" id="592028.GCWU000321_01037"/>
<dbReference type="AlphaFoldDB" id="C9LNB7"/>
<evidence type="ECO:0000256" key="7">
    <source>
        <dbReference type="ARBA" id="ARBA00022723"/>
    </source>
</evidence>
<feature type="transmembrane region" description="Helical" evidence="13">
    <location>
        <begin position="12"/>
        <end position="31"/>
    </location>
</feature>
<dbReference type="EMBL" id="ACIM02000001">
    <property type="protein sequence ID" value="EEW97053.1"/>
    <property type="molecule type" value="Genomic_DNA"/>
</dbReference>
<dbReference type="eggNOG" id="COG1994">
    <property type="taxonomic scope" value="Bacteria"/>
</dbReference>
<keyword evidence="5" id="KW-0645">Protease</keyword>
<dbReference type="OrthoDB" id="9800627at2"/>
<comment type="caution">
    <text evidence="15">The sequence shown here is derived from an EMBL/GenBank/DDBJ whole genome shotgun (WGS) entry which is preliminary data.</text>
</comment>
<keyword evidence="10 13" id="KW-1133">Transmembrane helix</keyword>
<dbReference type="RefSeq" id="WP_007069986.1">
    <property type="nucleotide sequence ID" value="NZ_GG698602.1"/>
</dbReference>
<keyword evidence="16" id="KW-1185">Reference proteome</keyword>
<dbReference type="GO" id="GO:0006508">
    <property type="term" value="P:proteolysis"/>
    <property type="evidence" value="ECO:0007669"/>
    <property type="project" value="UniProtKB-KW"/>
</dbReference>
<evidence type="ECO:0000256" key="4">
    <source>
        <dbReference type="ARBA" id="ARBA00022475"/>
    </source>
</evidence>
<keyword evidence="11" id="KW-0482">Metalloprotease</keyword>
<evidence type="ECO:0000313" key="15">
    <source>
        <dbReference type="EMBL" id="EEW97053.1"/>
    </source>
</evidence>
<sequence length="213" mass="23947">MSDFLDWSTLIYRAPALLIAMALHEYAHAYVSDSLGDPTPSMQGRLTANPLVHLDMVGLMLLVICGFGWAKPVEINPNYYKNFRSGVMKVSFAGPGMNLLICFLAECIMLLMMKLGLLTAGQPGHLFLYWIMLYNVWFAFFNLIPVPPLDGSKILEMVLPGKLAFAFHNFSYRYSFLLLLFLVFSGMIGRIINPLAQFYTGTTIRLIASVLQM</sequence>
<organism evidence="15 16">
    <name type="scientific">Dialister invisus DSM 15470</name>
    <dbReference type="NCBI Taxonomy" id="592028"/>
    <lineage>
        <taxon>Bacteria</taxon>
        <taxon>Bacillati</taxon>
        <taxon>Bacillota</taxon>
        <taxon>Negativicutes</taxon>
        <taxon>Veillonellales</taxon>
        <taxon>Veillonellaceae</taxon>
        <taxon>Dialister</taxon>
    </lineage>
</organism>
<dbReference type="PANTHER" id="PTHR35864:SF1">
    <property type="entry name" value="ZINC METALLOPROTEASE YWHC-RELATED"/>
    <property type="match status" value="1"/>
</dbReference>
<dbReference type="InterPro" id="IPR044537">
    <property type="entry name" value="Rip2-like"/>
</dbReference>
<evidence type="ECO:0000256" key="12">
    <source>
        <dbReference type="ARBA" id="ARBA00023136"/>
    </source>
</evidence>
<evidence type="ECO:0000256" key="2">
    <source>
        <dbReference type="ARBA" id="ARBA00004651"/>
    </source>
</evidence>
<evidence type="ECO:0000259" key="14">
    <source>
        <dbReference type="Pfam" id="PF02163"/>
    </source>
</evidence>
<keyword evidence="9" id="KW-0862">Zinc</keyword>
<dbReference type="HOGENOM" id="CLU_086979_1_1_9"/>
<keyword evidence="4" id="KW-1003">Cell membrane</keyword>
<dbReference type="PANTHER" id="PTHR35864">
    <property type="entry name" value="ZINC METALLOPROTEASE MJ0611-RELATED"/>
    <property type="match status" value="1"/>
</dbReference>
<dbReference type="GO" id="GO:0008237">
    <property type="term" value="F:metallopeptidase activity"/>
    <property type="evidence" value="ECO:0007669"/>
    <property type="project" value="UniProtKB-KW"/>
</dbReference>
<evidence type="ECO:0000256" key="10">
    <source>
        <dbReference type="ARBA" id="ARBA00022989"/>
    </source>
</evidence>
<dbReference type="GO" id="GO:0046872">
    <property type="term" value="F:metal ion binding"/>
    <property type="evidence" value="ECO:0007669"/>
    <property type="project" value="UniProtKB-KW"/>
</dbReference>
<keyword evidence="7" id="KW-0479">Metal-binding</keyword>
<evidence type="ECO:0000256" key="11">
    <source>
        <dbReference type="ARBA" id="ARBA00023049"/>
    </source>
</evidence>
<dbReference type="Pfam" id="PF02163">
    <property type="entry name" value="Peptidase_M50"/>
    <property type="match status" value="1"/>
</dbReference>
<feature type="domain" description="Peptidase M50" evidence="14">
    <location>
        <begin position="127"/>
        <end position="182"/>
    </location>
</feature>
<evidence type="ECO:0000256" key="13">
    <source>
        <dbReference type="SAM" id="Phobius"/>
    </source>
</evidence>
<evidence type="ECO:0000256" key="3">
    <source>
        <dbReference type="ARBA" id="ARBA00007931"/>
    </source>
</evidence>
<keyword evidence="12 13" id="KW-0472">Membrane</keyword>
<dbReference type="Proteomes" id="UP000004736">
    <property type="component" value="Unassembled WGS sequence"/>
</dbReference>
<dbReference type="EC" id="3.4.24.-" evidence="15"/>
<dbReference type="GO" id="GO:0005886">
    <property type="term" value="C:plasma membrane"/>
    <property type="evidence" value="ECO:0007669"/>
    <property type="project" value="UniProtKB-SubCell"/>
</dbReference>
<feature type="transmembrane region" description="Helical" evidence="13">
    <location>
        <begin position="90"/>
        <end position="115"/>
    </location>
</feature>
<comment type="similarity">
    <text evidence="3">Belongs to the peptidase M50B family.</text>
</comment>
<evidence type="ECO:0000256" key="6">
    <source>
        <dbReference type="ARBA" id="ARBA00022692"/>
    </source>
</evidence>
<reference evidence="15" key="1">
    <citation type="submission" date="2009-09" db="EMBL/GenBank/DDBJ databases">
        <authorList>
            <person name="Weinstock G."/>
            <person name="Sodergren E."/>
            <person name="Clifton S."/>
            <person name="Fulton L."/>
            <person name="Fulton B."/>
            <person name="Courtney L."/>
            <person name="Fronick C."/>
            <person name="Harrison M."/>
            <person name="Strong C."/>
            <person name="Farmer C."/>
            <person name="Delahaunty K."/>
            <person name="Markovic C."/>
            <person name="Hall O."/>
            <person name="Minx P."/>
            <person name="Tomlinson C."/>
            <person name="Mitreva M."/>
            <person name="Nelson J."/>
            <person name="Hou S."/>
            <person name="Wollam A."/>
            <person name="Pepin K.H."/>
            <person name="Johnson M."/>
            <person name="Bhonagiri V."/>
            <person name="Nash W.E."/>
            <person name="Warren W."/>
            <person name="Chinwalla A."/>
            <person name="Mardis E.R."/>
            <person name="Wilson R.K."/>
        </authorList>
    </citation>
    <scope>NUCLEOTIDE SEQUENCE [LARGE SCALE GENOMIC DNA]</scope>
    <source>
        <strain evidence="15">DSM 15470</strain>
    </source>
</reference>
<feature type="transmembrane region" description="Helical" evidence="13">
    <location>
        <begin position="127"/>
        <end position="149"/>
    </location>
</feature>
<evidence type="ECO:0000256" key="5">
    <source>
        <dbReference type="ARBA" id="ARBA00022670"/>
    </source>
</evidence>
<proteinExistence type="inferred from homology"/>
<gene>
    <name evidence="15" type="ORF">GCWU000321_01037</name>
</gene>
<accession>C9LNB7</accession>
<evidence type="ECO:0000256" key="9">
    <source>
        <dbReference type="ARBA" id="ARBA00022833"/>
    </source>
</evidence>
<name>C9LNB7_9FIRM</name>